<keyword evidence="2" id="KW-0159">Chromosome partition</keyword>
<evidence type="ECO:0000256" key="2">
    <source>
        <dbReference type="ARBA" id="ARBA00022829"/>
    </source>
</evidence>
<dbReference type="Proteomes" id="UP001249959">
    <property type="component" value="Unassembled WGS sequence"/>
</dbReference>
<reference evidence="5 6" key="1">
    <citation type="submission" date="2023-09" db="EMBL/GenBank/DDBJ databases">
        <title>Aquirufa genomes.</title>
        <authorList>
            <person name="Pitt A."/>
        </authorList>
    </citation>
    <scope>NUCLEOTIDE SEQUENCE [LARGE SCALE GENOMIC DNA]</scope>
    <source>
        <strain evidence="5 6">LEOWEIH-7C</strain>
    </source>
</reference>
<dbReference type="InterPro" id="IPR057240">
    <property type="entry name" value="ParB_dimer_C"/>
</dbReference>
<proteinExistence type="inferred from homology"/>
<comment type="caution">
    <text evidence="5">The sequence shown here is derived from an EMBL/GenBank/DDBJ whole genome shotgun (WGS) entry which is preliminary data.</text>
</comment>
<dbReference type="Gene3D" id="1.10.10.2830">
    <property type="match status" value="1"/>
</dbReference>
<protein>
    <submittedName>
        <fullName evidence="5">ParB/RepB/Spo0J family partition protein</fullName>
    </submittedName>
</protein>
<dbReference type="PANTHER" id="PTHR33375:SF1">
    <property type="entry name" value="CHROMOSOME-PARTITIONING PROTEIN PARB-RELATED"/>
    <property type="match status" value="1"/>
</dbReference>
<dbReference type="InterPro" id="IPR050336">
    <property type="entry name" value="Chromosome_partition/occlusion"/>
</dbReference>
<evidence type="ECO:0000313" key="6">
    <source>
        <dbReference type="Proteomes" id="UP001249959"/>
    </source>
</evidence>
<organism evidence="5 6">
    <name type="scientific">Aquirufa regiilacus</name>
    <dbReference type="NCBI Taxonomy" id="3024868"/>
    <lineage>
        <taxon>Bacteria</taxon>
        <taxon>Pseudomonadati</taxon>
        <taxon>Bacteroidota</taxon>
        <taxon>Cytophagia</taxon>
        <taxon>Cytophagales</taxon>
        <taxon>Flectobacillaceae</taxon>
        <taxon>Aquirufa</taxon>
    </lineage>
</organism>
<evidence type="ECO:0000259" key="4">
    <source>
        <dbReference type="SMART" id="SM00470"/>
    </source>
</evidence>
<dbReference type="RefSeq" id="WP_315575320.1">
    <property type="nucleotide sequence ID" value="NZ_JARDXH010000002.1"/>
</dbReference>
<dbReference type="CDD" id="cd16393">
    <property type="entry name" value="SPO0J_N"/>
    <property type="match status" value="1"/>
</dbReference>
<dbReference type="InterPro" id="IPR036086">
    <property type="entry name" value="ParB/Sulfiredoxin_sf"/>
</dbReference>
<dbReference type="SMART" id="SM00470">
    <property type="entry name" value="ParB"/>
    <property type="match status" value="1"/>
</dbReference>
<keyword evidence="6" id="KW-1185">Reference proteome</keyword>
<dbReference type="InterPro" id="IPR003115">
    <property type="entry name" value="ParB_N"/>
</dbReference>
<comment type="similarity">
    <text evidence="1">Belongs to the ParB family.</text>
</comment>
<sequence>MSSKQEANKKRIGLGRGLGALLEDSENLQSSARQGADSLGGLDGVNLMEEIPLEFIETNPYQPREHFEQSALQDLAESIRVQGIIQPITVRKVAPRKFQLISGERRLQASKIAGLTRIPAYVRTADDQQMIEMALIENIQRENLNAIEIALSYKRLMEECDLRQEDLGARVGKNRSTVTNYMRLLKLPPHIQVAIRDNKISMGHARCLISVENIEVQQQLFLKTISEEWSVRRLEDAVRQSATPAVDTPTGGEGKVNTNELAQWQRSLTDFFQAPVSLKMNEAGKGEMKITFKSKEELLKVLEAIRS</sequence>
<dbReference type="EMBL" id="JAVNWW010000001">
    <property type="protein sequence ID" value="MDU0808345.1"/>
    <property type="molecule type" value="Genomic_DNA"/>
</dbReference>
<name>A0ABU3TR61_9BACT</name>
<dbReference type="Gene3D" id="3.90.1530.30">
    <property type="match status" value="1"/>
</dbReference>
<accession>A0ABU3TR61</accession>
<gene>
    <name evidence="5" type="ORF">PQG45_04770</name>
</gene>
<dbReference type="Pfam" id="PF02195">
    <property type="entry name" value="ParB_N"/>
    <property type="match status" value="1"/>
</dbReference>
<dbReference type="PANTHER" id="PTHR33375">
    <property type="entry name" value="CHROMOSOME-PARTITIONING PROTEIN PARB-RELATED"/>
    <property type="match status" value="1"/>
</dbReference>
<keyword evidence="3" id="KW-0238">DNA-binding</keyword>
<dbReference type="Pfam" id="PF17762">
    <property type="entry name" value="HTH_ParB"/>
    <property type="match status" value="1"/>
</dbReference>
<dbReference type="InterPro" id="IPR004437">
    <property type="entry name" value="ParB/RepB/Spo0J"/>
</dbReference>
<dbReference type="SUPFAM" id="SSF109709">
    <property type="entry name" value="KorB DNA-binding domain-like"/>
    <property type="match status" value="1"/>
</dbReference>
<dbReference type="SUPFAM" id="SSF110849">
    <property type="entry name" value="ParB/Sulfiredoxin"/>
    <property type="match status" value="1"/>
</dbReference>
<dbReference type="Pfam" id="PF23552">
    <property type="entry name" value="ParB_C"/>
    <property type="match status" value="1"/>
</dbReference>
<feature type="domain" description="ParB-like N-terminal" evidence="4">
    <location>
        <begin position="49"/>
        <end position="139"/>
    </location>
</feature>
<evidence type="ECO:0000256" key="1">
    <source>
        <dbReference type="ARBA" id="ARBA00006295"/>
    </source>
</evidence>
<evidence type="ECO:0000313" key="5">
    <source>
        <dbReference type="EMBL" id="MDU0808345.1"/>
    </source>
</evidence>
<dbReference type="InterPro" id="IPR041468">
    <property type="entry name" value="HTH_ParB/Spo0J"/>
</dbReference>
<dbReference type="NCBIfam" id="TIGR00180">
    <property type="entry name" value="parB_part"/>
    <property type="match status" value="1"/>
</dbReference>
<evidence type="ECO:0000256" key="3">
    <source>
        <dbReference type="ARBA" id="ARBA00023125"/>
    </source>
</evidence>